<evidence type="ECO:0000256" key="11">
    <source>
        <dbReference type="RuleBase" id="RU364063"/>
    </source>
</evidence>
<keyword evidence="5" id="KW-0479">Metal-binding</keyword>
<evidence type="ECO:0000313" key="15">
    <source>
        <dbReference type="Proteomes" id="UP001217476"/>
    </source>
</evidence>
<dbReference type="NCBIfam" id="TIGR02397">
    <property type="entry name" value="dnaX_nterm"/>
    <property type="match status" value="1"/>
</dbReference>
<accession>A0AAJ5VRP2</accession>
<keyword evidence="8 11" id="KW-0067">ATP-binding</keyword>
<keyword evidence="2 11" id="KW-0808">Transferase</keyword>
<evidence type="ECO:0000256" key="9">
    <source>
        <dbReference type="ARBA" id="ARBA00022932"/>
    </source>
</evidence>
<evidence type="ECO:0000256" key="8">
    <source>
        <dbReference type="ARBA" id="ARBA00022840"/>
    </source>
</evidence>
<dbReference type="GO" id="GO:0003677">
    <property type="term" value="F:DNA binding"/>
    <property type="evidence" value="ECO:0007669"/>
    <property type="project" value="InterPro"/>
</dbReference>
<evidence type="ECO:0000256" key="1">
    <source>
        <dbReference type="ARBA" id="ARBA00006360"/>
    </source>
</evidence>
<protein>
    <recommendedName>
        <fullName evidence="11">DNA polymerase III subunit gamma/tau</fullName>
        <ecNumber evidence="11">2.7.7.7</ecNumber>
    </recommendedName>
</protein>
<dbReference type="SMART" id="SM00382">
    <property type="entry name" value="AAA"/>
    <property type="match status" value="1"/>
</dbReference>
<evidence type="ECO:0000256" key="7">
    <source>
        <dbReference type="ARBA" id="ARBA00022833"/>
    </source>
</evidence>
<dbReference type="Proteomes" id="UP001217476">
    <property type="component" value="Chromosome"/>
</dbReference>
<dbReference type="EMBL" id="CP119312">
    <property type="protein sequence ID" value="WEK03551.1"/>
    <property type="molecule type" value="Genomic_DNA"/>
</dbReference>
<evidence type="ECO:0000256" key="2">
    <source>
        <dbReference type="ARBA" id="ARBA00022679"/>
    </source>
</evidence>
<name>A0AAJ5VRP2_9HYPH</name>
<feature type="compositionally biased region" description="Gly residues" evidence="12">
    <location>
        <begin position="406"/>
        <end position="416"/>
    </location>
</feature>
<evidence type="ECO:0000256" key="12">
    <source>
        <dbReference type="SAM" id="MobiDB-lite"/>
    </source>
</evidence>
<dbReference type="EC" id="2.7.7.7" evidence="11"/>
<keyword evidence="7" id="KW-0862">Zinc</keyword>
<dbReference type="InterPro" id="IPR027417">
    <property type="entry name" value="P-loop_NTPase"/>
</dbReference>
<keyword evidence="9 11" id="KW-0239">DNA-directed DNA polymerase</keyword>
<dbReference type="SUPFAM" id="SSF48019">
    <property type="entry name" value="post-AAA+ oligomerization domain-like"/>
    <property type="match status" value="1"/>
</dbReference>
<dbReference type="FunFam" id="1.10.8.60:FF:000013">
    <property type="entry name" value="DNA polymerase III subunit gamma/tau"/>
    <property type="match status" value="1"/>
</dbReference>
<dbReference type="Pfam" id="PF13177">
    <property type="entry name" value="DNA_pol3_delta2"/>
    <property type="match status" value="1"/>
</dbReference>
<dbReference type="GO" id="GO:0006261">
    <property type="term" value="P:DNA-templated DNA replication"/>
    <property type="evidence" value="ECO:0007669"/>
    <property type="project" value="TreeGrafter"/>
</dbReference>
<gene>
    <name evidence="11" type="primary">dnaX</name>
    <name evidence="14" type="ORF">P0Y65_15310</name>
</gene>
<dbReference type="GO" id="GO:0003887">
    <property type="term" value="F:DNA-directed DNA polymerase activity"/>
    <property type="evidence" value="ECO:0007669"/>
    <property type="project" value="UniProtKB-KW"/>
</dbReference>
<keyword evidence="4 11" id="KW-0235">DNA replication</keyword>
<keyword evidence="6 11" id="KW-0547">Nucleotide-binding</keyword>
<dbReference type="SUPFAM" id="SSF52540">
    <property type="entry name" value="P-loop containing nucleoside triphosphate hydrolases"/>
    <property type="match status" value="1"/>
</dbReference>
<comment type="similarity">
    <text evidence="1 11">Belongs to the DnaX/STICHEL family.</text>
</comment>
<dbReference type="AlphaFoldDB" id="A0AAJ5VRP2"/>
<dbReference type="InterPro" id="IPR050238">
    <property type="entry name" value="DNA_Rep/Repair_Clamp_Loader"/>
</dbReference>
<dbReference type="InterPro" id="IPR003593">
    <property type="entry name" value="AAA+_ATPase"/>
</dbReference>
<dbReference type="GO" id="GO:0009360">
    <property type="term" value="C:DNA polymerase III complex"/>
    <property type="evidence" value="ECO:0007669"/>
    <property type="project" value="InterPro"/>
</dbReference>
<dbReference type="Gene3D" id="3.40.50.300">
    <property type="entry name" value="P-loop containing nucleotide triphosphate hydrolases"/>
    <property type="match status" value="1"/>
</dbReference>
<comment type="catalytic activity">
    <reaction evidence="10 11">
        <text>DNA(n) + a 2'-deoxyribonucleoside 5'-triphosphate = DNA(n+1) + diphosphate</text>
        <dbReference type="Rhea" id="RHEA:22508"/>
        <dbReference type="Rhea" id="RHEA-COMP:17339"/>
        <dbReference type="Rhea" id="RHEA-COMP:17340"/>
        <dbReference type="ChEBI" id="CHEBI:33019"/>
        <dbReference type="ChEBI" id="CHEBI:61560"/>
        <dbReference type="ChEBI" id="CHEBI:173112"/>
        <dbReference type="EC" id="2.7.7.7"/>
    </reaction>
</comment>
<evidence type="ECO:0000256" key="10">
    <source>
        <dbReference type="ARBA" id="ARBA00049244"/>
    </source>
</evidence>
<dbReference type="InterPro" id="IPR045085">
    <property type="entry name" value="HLD_clamp_pol_III_gamma_tau"/>
</dbReference>
<evidence type="ECO:0000256" key="6">
    <source>
        <dbReference type="ARBA" id="ARBA00022741"/>
    </source>
</evidence>
<evidence type="ECO:0000256" key="5">
    <source>
        <dbReference type="ARBA" id="ARBA00022723"/>
    </source>
</evidence>
<dbReference type="InterPro" id="IPR008921">
    <property type="entry name" value="DNA_pol3_clamp-load_cplx_C"/>
</dbReference>
<dbReference type="Gene3D" id="1.10.8.60">
    <property type="match status" value="1"/>
</dbReference>
<dbReference type="CDD" id="cd18137">
    <property type="entry name" value="HLD_clamp_pol_III_gamma_tau"/>
    <property type="match status" value="1"/>
</dbReference>
<dbReference type="Pfam" id="PF12169">
    <property type="entry name" value="DNA_pol3_gamma3"/>
    <property type="match status" value="1"/>
</dbReference>
<sequence>MAGSDSQTSPYLVLARKYRPRDFTTLVGQDAMVQTLGNAFAQNRIHHAFIFTGVRGVGKTTTARILARAFNYEDATGPHPTLDLRVEGEHCRAIIEGRHVDVIEMDAASNTGINDIREIIDSVKYAPSSAPYKVYVIDEVHMLSTAAFNGLLKTLEEPPPYVKFIFATTEIRKVPVTILSRCMRFDLRRITPEIMSAYLESILAQEGISFEPEALAMIVRAGEGSARDNLSLLDQAIAHGNGTVTAATVKAMLGLGDRARIIDLFEELMGGQIGPAIETMRSLYDMGADPQTLIADLADFTHLVTRIKVVPAAADDVSLTPDERNRGAELAAKLPMRALTRAWQILFKGHDEVSRASNGLQAAEMALIRLAYAADLPSPDDLIAKLANMPAPAPSLPPSAPISRGPSGGGNGGGGASAMRIEAPRPIETEDVAPQPNVPWASAQPQANVQPVVAPQPEVQPAFSKVGSYKELIALAGAKRDVLVKLALESSMRPISFEQGRIEVALSDGADPGMIATLSARLQLWTGERWLVMVSTKPPEGLTIRQENEKRVVAAHAAAGEDPLVKAILETFPGAKLVNVKVRDDAAVVDDAEALPPPPEEDDE</sequence>
<dbReference type="PANTHER" id="PTHR11669:SF0">
    <property type="entry name" value="PROTEIN STICHEL-LIKE 2"/>
    <property type="match status" value="1"/>
</dbReference>
<organism evidence="14 15">
    <name type="scientific">Candidatus Devosia phytovorans</name>
    <dbReference type="NCBI Taxonomy" id="3121372"/>
    <lineage>
        <taxon>Bacteria</taxon>
        <taxon>Pseudomonadati</taxon>
        <taxon>Pseudomonadota</taxon>
        <taxon>Alphaproteobacteria</taxon>
        <taxon>Hyphomicrobiales</taxon>
        <taxon>Devosiaceae</taxon>
        <taxon>Devosia</taxon>
    </lineage>
</organism>
<dbReference type="FunFam" id="3.40.50.300:FF:000014">
    <property type="entry name" value="DNA polymerase III subunit gamma/tau"/>
    <property type="match status" value="1"/>
</dbReference>
<dbReference type="InterPro" id="IPR012763">
    <property type="entry name" value="DNA_pol_III_sug/sutau_N"/>
</dbReference>
<dbReference type="InterPro" id="IPR022107">
    <property type="entry name" value="DNA_pol_III_gamma/tau_C"/>
</dbReference>
<comment type="subunit">
    <text evidence="11">DNA polymerase III contains a core (composed of alpha, epsilon and theta chains) that associates with a tau subunit. This core dimerizes to form the POLIII' complex. PolIII' associates with the gamma complex (composed of gamma, delta, delta', psi and chi chains) and with the beta chain to form the complete DNA polymerase III complex.</text>
</comment>
<dbReference type="CDD" id="cd00009">
    <property type="entry name" value="AAA"/>
    <property type="match status" value="1"/>
</dbReference>
<evidence type="ECO:0000259" key="13">
    <source>
        <dbReference type="SMART" id="SM00382"/>
    </source>
</evidence>
<evidence type="ECO:0000313" key="14">
    <source>
        <dbReference type="EMBL" id="WEK03551.1"/>
    </source>
</evidence>
<dbReference type="Gene3D" id="1.20.272.10">
    <property type="match status" value="1"/>
</dbReference>
<dbReference type="GO" id="GO:0005524">
    <property type="term" value="F:ATP binding"/>
    <property type="evidence" value="ECO:0007669"/>
    <property type="project" value="UniProtKB-KW"/>
</dbReference>
<dbReference type="Pfam" id="PF22608">
    <property type="entry name" value="DNAX_ATPase_lid"/>
    <property type="match status" value="1"/>
</dbReference>
<feature type="domain" description="AAA+ ATPase" evidence="13">
    <location>
        <begin position="45"/>
        <end position="191"/>
    </location>
</feature>
<dbReference type="PANTHER" id="PTHR11669">
    <property type="entry name" value="REPLICATION FACTOR C / DNA POLYMERASE III GAMMA-TAU SUBUNIT"/>
    <property type="match status" value="1"/>
</dbReference>
<dbReference type="GO" id="GO:0046872">
    <property type="term" value="F:metal ion binding"/>
    <property type="evidence" value="ECO:0007669"/>
    <property type="project" value="UniProtKB-KW"/>
</dbReference>
<dbReference type="InterPro" id="IPR022754">
    <property type="entry name" value="DNA_pol_III_gamma-3"/>
</dbReference>
<evidence type="ECO:0000256" key="3">
    <source>
        <dbReference type="ARBA" id="ARBA00022695"/>
    </source>
</evidence>
<reference evidence="14" key="1">
    <citation type="submission" date="2023-03" db="EMBL/GenBank/DDBJ databases">
        <title>Andean soil-derived lignocellulolytic bacterial consortium as a source of novel taxa and putative plastic-active enzymes.</title>
        <authorList>
            <person name="Diaz-Garcia L."/>
            <person name="Chuvochina M."/>
            <person name="Feuerriegel G."/>
            <person name="Bunk B."/>
            <person name="Sproer C."/>
            <person name="Streit W.R."/>
            <person name="Rodriguez L.M."/>
            <person name="Overmann J."/>
            <person name="Jimenez D.J."/>
        </authorList>
    </citation>
    <scope>NUCLEOTIDE SEQUENCE</scope>
    <source>
        <strain evidence="14">MAG 4196</strain>
    </source>
</reference>
<proteinExistence type="inferred from homology"/>
<keyword evidence="3 11" id="KW-0548">Nucleotidyltransferase</keyword>
<dbReference type="NCBIfam" id="NF006585">
    <property type="entry name" value="PRK09111.1"/>
    <property type="match status" value="1"/>
</dbReference>
<evidence type="ECO:0000256" key="4">
    <source>
        <dbReference type="ARBA" id="ARBA00022705"/>
    </source>
</evidence>
<comment type="function">
    <text evidence="11">DNA polymerase III is a complex, multichain enzyme responsible for most of the replicative synthesis in bacteria. This DNA polymerase also exhibits 3' to 5' exonuclease activity.</text>
</comment>
<dbReference type="Pfam" id="PF12362">
    <property type="entry name" value="DUF3646"/>
    <property type="match status" value="1"/>
</dbReference>
<feature type="region of interest" description="Disordered" evidence="12">
    <location>
        <begin position="393"/>
        <end position="419"/>
    </location>
</feature>